<gene>
    <name evidence="2" type="ORF">KUV50_17610</name>
</gene>
<dbReference type="InterPro" id="IPR035901">
    <property type="entry name" value="GIY-YIG_endonuc_sf"/>
</dbReference>
<dbReference type="Proteomes" id="UP000753961">
    <property type="component" value="Unassembled WGS sequence"/>
</dbReference>
<dbReference type="PROSITE" id="PS50164">
    <property type="entry name" value="GIY_YIG"/>
    <property type="match status" value="1"/>
</dbReference>
<accession>A0A953HRK5</accession>
<dbReference type="Gene3D" id="3.40.1440.10">
    <property type="entry name" value="GIY-YIG endonuclease"/>
    <property type="match status" value="1"/>
</dbReference>
<dbReference type="EMBL" id="JAHVHU010000020">
    <property type="protein sequence ID" value="MBY5959974.1"/>
    <property type="molecule type" value="Genomic_DNA"/>
</dbReference>
<dbReference type="Pfam" id="PF01541">
    <property type="entry name" value="GIY-YIG"/>
    <property type="match status" value="1"/>
</dbReference>
<dbReference type="RefSeq" id="WP_222581510.1">
    <property type="nucleotide sequence ID" value="NZ_JAHVHU010000020.1"/>
</dbReference>
<dbReference type="SUPFAM" id="SSF82771">
    <property type="entry name" value="GIY-YIG endonuclease"/>
    <property type="match status" value="1"/>
</dbReference>
<evidence type="ECO:0000259" key="1">
    <source>
        <dbReference type="PROSITE" id="PS50164"/>
    </source>
</evidence>
<proteinExistence type="predicted"/>
<sequence length="66" mass="7681">MIYIYAIKSKVSPFIYVGMTNNLERRFQEHNKGYSYSTKHCTPFEFHLGNANRTICENLGADPISY</sequence>
<reference evidence="2" key="1">
    <citation type="submission" date="2021-06" db="EMBL/GenBank/DDBJ databases">
        <title>44 bacteria genomes isolated from Dapeng, Shenzhen.</title>
        <authorList>
            <person name="Zheng W."/>
            <person name="Yu S."/>
            <person name="Huang Y."/>
        </authorList>
    </citation>
    <scope>NUCLEOTIDE SEQUENCE</scope>
    <source>
        <strain evidence="2">DP5N28-2</strain>
    </source>
</reference>
<evidence type="ECO:0000313" key="3">
    <source>
        <dbReference type="Proteomes" id="UP000753961"/>
    </source>
</evidence>
<organism evidence="2 3">
    <name type="scientific">Membranihabitans marinus</name>
    <dbReference type="NCBI Taxonomy" id="1227546"/>
    <lineage>
        <taxon>Bacteria</taxon>
        <taxon>Pseudomonadati</taxon>
        <taxon>Bacteroidota</taxon>
        <taxon>Saprospiria</taxon>
        <taxon>Saprospirales</taxon>
        <taxon>Saprospiraceae</taxon>
        <taxon>Membranihabitans</taxon>
    </lineage>
</organism>
<comment type="caution">
    <text evidence="2">The sequence shown here is derived from an EMBL/GenBank/DDBJ whole genome shotgun (WGS) entry which is preliminary data.</text>
</comment>
<protein>
    <submittedName>
        <fullName evidence="2">GIY-YIG nuclease family protein</fullName>
    </submittedName>
</protein>
<keyword evidence="3" id="KW-1185">Reference proteome</keyword>
<evidence type="ECO:0000313" key="2">
    <source>
        <dbReference type="EMBL" id="MBY5959974.1"/>
    </source>
</evidence>
<dbReference type="AlphaFoldDB" id="A0A953HRK5"/>
<feature type="domain" description="GIY-YIG" evidence="1">
    <location>
        <begin position="1"/>
        <end position="66"/>
    </location>
</feature>
<dbReference type="InterPro" id="IPR000305">
    <property type="entry name" value="GIY-YIG_endonuc"/>
</dbReference>
<name>A0A953HRK5_9BACT</name>